<accession>A0AAV4NEB5</accession>
<feature type="compositionally biased region" description="Polar residues" evidence="1">
    <location>
        <begin position="51"/>
        <end position="68"/>
    </location>
</feature>
<feature type="region of interest" description="Disordered" evidence="1">
    <location>
        <begin position="16"/>
        <end position="177"/>
    </location>
</feature>
<dbReference type="Proteomes" id="UP001054945">
    <property type="component" value="Unassembled WGS sequence"/>
</dbReference>
<name>A0AAV4NEB5_CAEEX</name>
<sequence length="177" mass="19039">MVSHCLQEAEMLEQQLSRKLQRQHQGGTSNISHYVQSPARTRVPGDRHASSKSYSSRLQKASSTSQIKNLAATPSRGRSPGRATKSNASSPSVGHPPRIMRCNETTKEKMSARKSSHSPKGAVSSTNGPFRSTESIANMHKQFSSGVSLTPKRVSSRSNRSKVIAVSGVRSSVGGPK</sequence>
<evidence type="ECO:0000256" key="1">
    <source>
        <dbReference type="SAM" id="MobiDB-lite"/>
    </source>
</evidence>
<protein>
    <submittedName>
        <fullName evidence="2">Uncharacterized protein</fullName>
    </submittedName>
</protein>
<feature type="compositionally biased region" description="Polar residues" evidence="1">
    <location>
        <begin position="16"/>
        <end position="39"/>
    </location>
</feature>
<dbReference type="EMBL" id="BPLR01020815">
    <property type="protein sequence ID" value="GIX82823.1"/>
    <property type="molecule type" value="Genomic_DNA"/>
</dbReference>
<reference evidence="2 3" key="1">
    <citation type="submission" date="2021-06" db="EMBL/GenBank/DDBJ databases">
        <title>Caerostris extrusa draft genome.</title>
        <authorList>
            <person name="Kono N."/>
            <person name="Arakawa K."/>
        </authorList>
    </citation>
    <scope>NUCLEOTIDE SEQUENCE [LARGE SCALE GENOMIC DNA]</scope>
</reference>
<comment type="caution">
    <text evidence="2">The sequence shown here is derived from an EMBL/GenBank/DDBJ whole genome shotgun (WGS) entry which is preliminary data.</text>
</comment>
<proteinExistence type="predicted"/>
<gene>
    <name evidence="2" type="ORF">CEXT_509851</name>
</gene>
<keyword evidence="3" id="KW-1185">Reference proteome</keyword>
<evidence type="ECO:0000313" key="2">
    <source>
        <dbReference type="EMBL" id="GIX82823.1"/>
    </source>
</evidence>
<feature type="compositionally biased region" description="Low complexity" evidence="1">
    <location>
        <begin position="152"/>
        <end position="163"/>
    </location>
</feature>
<organism evidence="2 3">
    <name type="scientific">Caerostris extrusa</name>
    <name type="common">Bark spider</name>
    <name type="synonym">Caerostris bankana</name>
    <dbReference type="NCBI Taxonomy" id="172846"/>
    <lineage>
        <taxon>Eukaryota</taxon>
        <taxon>Metazoa</taxon>
        <taxon>Ecdysozoa</taxon>
        <taxon>Arthropoda</taxon>
        <taxon>Chelicerata</taxon>
        <taxon>Arachnida</taxon>
        <taxon>Araneae</taxon>
        <taxon>Araneomorphae</taxon>
        <taxon>Entelegynae</taxon>
        <taxon>Araneoidea</taxon>
        <taxon>Araneidae</taxon>
        <taxon>Caerostris</taxon>
    </lineage>
</organism>
<dbReference type="AlphaFoldDB" id="A0AAV4NEB5"/>
<feature type="compositionally biased region" description="Polar residues" evidence="1">
    <location>
        <begin position="123"/>
        <end position="148"/>
    </location>
</feature>
<evidence type="ECO:0000313" key="3">
    <source>
        <dbReference type="Proteomes" id="UP001054945"/>
    </source>
</evidence>